<reference evidence="2 3" key="1">
    <citation type="journal article" date="2019" name="Sci. Rep.">
        <title>Orb-weaving spider Araneus ventricosus genome elucidates the spidroin gene catalogue.</title>
        <authorList>
            <person name="Kono N."/>
            <person name="Nakamura H."/>
            <person name="Ohtoshi R."/>
            <person name="Moran D.A.P."/>
            <person name="Shinohara A."/>
            <person name="Yoshida Y."/>
            <person name="Fujiwara M."/>
            <person name="Mori M."/>
            <person name="Tomita M."/>
            <person name="Arakawa K."/>
        </authorList>
    </citation>
    <scope>NUCLEOTIDE SEQUENCE [LARGE SCALE GENOMIC DNA]</scope>
</reference>
<dbReference type="EMBL" id="BGPR01000385">
    <property type="protein sequence ID" value="GBM17230.1"/>
    <property type="molecule type" value="Genomic_DNA"/>
</dbReference>
<organism evidence="2 3">
    <name type="scientific">Araneus ventricosus</name>
    <name type="common">Orbweaver spider</name>
    <name type="synonym">Epeira ventricosa</name>
    <dbReference type="NCBI Taxonomy" id="182803"/>
    <lineage>
        <taxon>Eukaryota</taxon>
        <taxon>Metazoa</taxon>
        <taxon>Ecdysozoa</taxon>
        <taxon>Arthropoda</taxon>
        <taxon>Chelicerata</taxon>
        <taxon>Arachnida</taxon>
        <taxon>Araneae</taxon>
        <taxon>Araneomorphae</taxon>
        <taxon>Entelegynae</taxon>
        <taxon>Araneoidea</taxon>
        <taxon>Araneidae</taxon>
        <taxon>Araneus</taxon>
    </lineage>
</organism>
<evidence type="ECO:0000256" key="1">
    <source>
        <dbReference type="SAM" id="MobiDB-lite"/>
    </source>
</evidence>
<comment type="caution">
    <text evidence="2">The sequence shown here is derived from an EMBL/GenBank/DDBJ whole genome shotgun (WGS) entry which is preliminary data.</text>
</comment>
<protein>
    <submittedName>
        <fullName evidence="2">Uncharacterized protein</fullName>
    </submittedName>
</protein>
<dbReference type="Proteomes" id="UP000499080">
    <property type="component" value="Unassembled WGS sequence"/>
</dbReference>
<keyword evidence="3" id="KW-1185">Reference proteome</keyword>
<sequence length="196" mass="21832">MMGDENSRASRERGGGERWKRMENEDSGGERDNLTDDELKHAVVAFPSSPAKHLFSFRLLTYLGSNPLVAQETPKPGIFPPPHCFPVCFGDVFPLAKSKTKKKRLATSNTYPGQIAATFSSTDSAVHADRINTTVYTKLPGAEPYIRQAVHTRAETTPKTPSTRRSSQATPQIFILNFLDTPAHPVFCHQPYRLLF</sequence>
<accession>A0A4Y2DK79</accession>
<evidence type="ECO:0000313" key="2">
    <source>
        <dbReference type="EMBL" id="GBM17230.1"/>
    </source>
</evidence>
<dbReference type="AlphaFoldDB" id="A0A4Y2DK79"/>
<feature type="region of interest" description="Disordered" evidence="1">
    <location>
        <begin position="1"/>
        <end position="34"/>
    </location>
</feature>
<proteinExistence type="predicted"/>
<evidence type="ECO:0000313" key="3">
    <source>
        <dbReference type="Proteomes" id="UP000499080"/>
    </source>
</evidence>
<gene>
    <name evidence="2" type="ORF">AVEN_223780_1</name>
</gene>
<name>A0A4Y2DK79_ARAVE</name>